<dbReference type="PANTHER" id="PTHR42831">
    <property type="entry name" value="FE-S PROTEIN MATURATION AUXILIARY FACTOR YITW"/>
    <property type="match status" value="1"/>
</dbReference>
<protein>
    <submittedName>
        <fullName evidence="3">Phenylacetate-CoA oxygenase subunit PaaJ</fullName>
    </submittedName>
</protein>
<gene>
    <name evidence="3" type="primary">paaJ</name>
    <name evidence="3" type="ORF">DP923_13080</name>
</gene>
<evidence type="ECO:0000259" key="1">
    <source>
        <dbReference type="Pfam" id="PF01883"/>
    </source>
</evidence>
<dbReference type="AlphaFoldDB" id="A0A364RBH4"/>
<dbReference type="OrthoDB" id="3684942at2"/>
<feature type="domain" description="PaaD zinc beta ribbon" evidence="2">
    <location>
        <begin position="119"/>
        <end position="157"/>
    </location>
</feature>
<evidence type="ECO:0000259" key="2">
    <source>
        <dbReference type="Pfam" id="PF23451"/>
    </source>
</evidence>
<dbReference type="EMBL" id="QMDV01000004">
    <property type="protein sequence ID" value="RAU81643.1"/>
    <property type="molecule type" value="Genomic_DNA"/>
</dbReference>
<dbReference type="InterPro" id="IPR056572">
    <property type="entry name" value="Zn_ribbon_PaaD"/>
</dbReference>
<feature type="domain" description="MIP18 family-like" evidence="1">
    <location>
        <begin position="3"/>
        <end position="66"/>
    </location>
</feature>
<dbReference type="RefSeq" id="WP_112306323.1">
    <property type="nucleotide sequence ID" value="NZ_QMDV01000004.1"/>
</dbReference>
<accession>A0A364RBH4</accession>
<dbReference type="Pfam" id="PF23451">
    <property type="entry name" value="Zn_ribbon_PaaD"/>
    <property type="match status" value="1"/>
</dbReference>
<comment type="caution">
    <text evidence="3">The sequence shown here is derived from an EMBL/GenBank/DDBJ whole genome shotgun (WGS) entry which is preliminary data.</text>
</comment>
<dbReference type="SUPFAM" id="SSF117916">
    <property type="entry name" value="Fe-S cluster assembly (FSCA) domain-like"/>
    <property type="match status" value="1"/>
</dbReference>
<dbReference type="InterPro" id="IPR052339">
    <property type="entry name" value="Fe-S_Maturation_MIP18"/>
</dbReference>
<dbReference type="InterPro" id="IPR034904">
    <property type="entry name" value="FSCA_dom_sf"/>
</dbReference>
<evidence type="ECO:0000313" key="4">
    <source>
        <dbReference type="Proteomes" id="UP000251692"/>
    </source>
</evidence>
<dbReference type="NCBIfam" id="TIGR02159">
    <property type="entry name" value="PA_CoA_Oxy4"/>
    <property type="match status" value="1"/>
</dbReference>
<dbReference type="Pfam" id="PF01883">
    <property type="entry name" value="FeS_assembly_P"/>
    <property type="match status" value="1"/>
</dbReference>
<dbReference type="InterPro" id="IPR002744">
    <property type="entry name" value="MIP18-like"/>
</dbReference>
<dbReference type="PANTHER" id="PTHR42831:SF3">
    <property type="entry name" value="1,2-PHENYLACETYL-COA EPOXIDASE, SUBUNIT D-RELATED"/>
    <property type="match status" value="1"/>
</dbReference>
<name>A0A364RBH4_9BACT</name>
<sequence>MTKEHILTLLEEVKDPEIPVLSLVDLGVITDVIISEAAHVTVHMTPTFAGCPAMDYMKKDVERTLEKYGISSYSVIMSFDNPWNSNKVSEKGRIALKEFGLAPPPTYNLILDLDILEYAECPYCNSTNTTLRTPFGPTLCRSMHYCNDCRQMFEQFKPL</sequence>
<dbReference type="Proteomes" id="UP000251692">
    <property type="component" value="Unassembled WGS sequence"/>
</dbReference>
<dbReference type="InterPro" id="IPR011883">
    <property type="entry name" value="PaaD-like"/>
</dbReference>
<evidence type="ECO:0000313" key="3">
    <source>
        <dbReference type="EMBL" id="RAU81643.1"/>
    </source>
</evidence>
<reference evidence="3 4" key="1">
    <citation type="submission" date="2018-06" db="EMBL/GenBank/DDBJ databases">
        <authorList>
            <person name="Liu Z.-W."/>
        </authorList>
    </citation>
    <scope>NUCLEOTIDE SEQUENCE [LARGE SCALE GENOMIC DNA]</scope>
    <source>
        <strain evidence="3 4">2b14</strain>
    </source>
</reference>
<organism evidence="3 4">
    <name type="scientific">Pontibacter arcticus</name>
    <dbReference type="NCBI Taxonomy" id="2080288"/>
    <lineage>
        <taxon>Bacteria</taxon>
        <taxon>Pseudomonadati</taxon>
        <taxon>Bacteroidota</taxon>
        <taxon>Cytophagia</taxon>
        <taxon>Cytophagales</taxon>
        <taxon>Hymenobacteraceae</taxon>
        <taxon>Pontibacter</taxon>
    </lineage>
</organism>
<proteinExistence type="predicted"/>
<keyword evidence="4" id="KW-1185">Reference proteome</keyword>
<reference evidence="3 4" key="2">
    <citation type="submission" date="2018-07" db="EMBL/GenBank/DDBJ databases">
        <title>Pontibacter sp. 2b14 genomic sequence and assembly.</title>
        <authorList>
            <person name="Du Z.-J."/>
        </authorList>
    </citation>
    <scope>NUCLEOTIDE SEQUENCE [LARGE SCALE GENOMIC DNA]</scope>
    <source>
        <strain evidence="3 4">2b14</strain>
    </source>
</reference>
<dbReference type="Gene3D" id="3.30.300.130">
    <property type="entry name" value="Fe-S cluster assembly (FSCA)"/>
    <property type="match status" value="1"/>
</dbReference>